<dbReference type="Gene3D" id="2.120.10.80">
    <property type="entry name" value="Kelch-type beta propeller"/>
    <property type="match status" value="1"/>
</dbReference>
<comment type="caution">
    <text evidence="2">The sequence shown here is derived from an EMBL/GenBank/DDBJ whole genome shotgun (WGS) entry which is preliminary data.</text>
</comment>
<feature type="compositionally biased region" description="Acidic residues" evidence="1">
    <location>
        <begin position="1522"/>
        <end position="1535"/>
    </location>
</feature>
<reference evidence="2 3" key="1">
    <citation type="submission" date="2016-02" db="EMBL/GenBank/DDBJ databases">
        <title>Genome analysis of coral dinoflagellate symbionts highlights evolutionary adaptations to a symbiotic lifestyle.</title>
        <authorList>
            <person name="Aranda M."/>
            <person name="Li Y."/>
            <person name="Liew Y.J."/>
            <person name="Baumgarten S."/>
            <person name="Simakov O."/>
            <person name="Wilson M."/>
            <person name="Piel J."/>
            <person name="Ashoor H."/>
            <person name="Bougouffa S."/>
            <person name="Bajic V.B."/>
            <person name="Ryu T."/>
            <person name="Ravasi T."/>
            <person name="Bayer T."/>
            <person name="Micklem G."/>
            <person name="Kim H."/>
            <person name="Bhak J."/>
            <person name="Lajeunesse T.C."/>
            <person name="Voolstra C.R."/>
        </authorList>
    </citation>
    <scope>NUCLEOTIDE SEQUENCE [LARGE SCALE GENOMIC DNA]</scope>
    <source>
        <strain evidence="2 3">CCMP2467</strain>
    </source>
</reference>
<sequence>MYKCGRMRLHKGCKKKPLMLMRRRVTVLELQEQNDELQVYRPGASHDSLRSPGKFLTLDTKLLEALTTVSRGELAGEILIFKETEAAKDRAVRGRQVLYLFDQYFKTNEEVGSLYSVEDLLKVRLINDDLSTFLSNWESVMSGLSHMPDETTVRDIFLRELRQSKRLKYDLEIYDRAKEGSEQHSYAFLKNSIREMLTRERKRKNRDRIARSHGDKYGAAASPRSTSPLTEVAVKGRKAREVRDPEARAEEGRTCCAKSGIPKGQLSSRKVQMIAVEFEGKRRKHAPNPQDLTKAIVWAKQFERVAECMVRNIPAACQYECEEEGLMCESCEKTVRPSCAGLVPGLEFLADTGSEEDLISKNDKQAHFPDIPIGAAARPVSLITANGPVQGNTSVKLDVPELGSTLECYVLDPPLRYVHAGKSPYFVTPEGKKLYCTLRGRVPVIGEKAIASPATGDKAINGPVLRASEVLDPGIKSALDKADSEAEAESEPRDEKHSAQLKLEVCQKAKMLAPHARLVRNKKGSQRPPDTSSEAEIDRTPEAKTAMDKEWQKLVDKSCWLHSKAILTGSGKAAKVIDVFGSQPGYSKQQADARRNLGEALRGPITNGRYFRCNHFEKTGVKLPRKRLYVPTTRDIEKFPDLSNVRITDVDEGPIVEHDTRRLQPIPSKVLMKVEIDPANHKVRPKTPCPVKIDGVIARVDPELDGDSEKMRHTDRPDIEGAAEQLLSAKVNQQIAVEGASHNTKAAYPLRTKADLVLWNHDHDLESNLLTSEACPCAAGRKTTPDIMTTTQTGVDRPTAPLTVYHQGDTARLEWLHSLLWCDIFGDELSQTTSEDFTTTLSAVYADKPPQVAAQVTFAGSANADQFPTIKKLAEVSDEGLSRIQPGDSRGREKGLVIVSDSTTVFMAGKRTFCDLAPDIKEMRTGNGILSHYAHVEYCPIWGASLPPIVDKVHELVGKIIQESSRPQSLAVDVMIIWMGNELFGRRGVFVASLSSPSEENVKFLQEAYPFDRYGERVYRMKHVFDRALFNAQYSRRLLRQAEIQQATEDCPDPWETEWAASSSAGPSTTATFDEVMAAIPYRTPDNQTIAGLRRLRAEGEAIQAKAKAAREAAAPHSGGRMLPPAEDLIGYTWDEDAILNDMLGVDDAMFGSHDAEGMVILTKADIPTAHLDKLVPSPCQFLHSDQDIDQTRLNGLVRSPGQFVRCWSSRPVSASVQNRPRLVRSLGQLVRSDRGNRPGPVDRVRPGRHPVQFVRSDRPGRPFRSGRSGHPVDRVRSVGQFAGPIGPVARSGRVGPFARQFVRSPVPVSFSFRPDLVTGLNGDWQMQHRHGHSATLFEVDGRGYLVVVGGGIGNILENWGVRDFGDLAVLDLDPNGWRWIGHYMFRHDHSLAMPGRHHTACKGLGGKLLLMGGGRRPGRQVCVVDAEQCIRRAVCGDAAGQTGLRPIPHQVPRPVEGEEGAEAALPVGRKMHGAACLAPWAPLVVIFGGWETGPHFSDLWAFAIGSSAEDIEDYRILSEGAEAEEQEEEGEEDGSNFVGLRMLGPDGQVRFVRVPQELLAQFLRQGMLRPAGGGEPQAAEGSGEEEQG</sequence>
<dbReference type="EMBL" id="LSRX01000303">
    <property type="protein sequence ID" value="OLQ01156.1"/>
    <property type="molecule type" value="Genomic_DNA"/>
</dbReference>
<gene>
    <name evidence="2" type="ORF">AK812_SmicGene16117</name>
</gene>
<feature type="region of interest" description="Disordered" evidence="1">
    <location>
        <begin position="516"/>
        <end position="544"/>
    </location>
</feature>
<name>A0A1Q9E153_SYMMI</name>
<proteinExistence type="predicted"/>
<organism evidence="2 3">
    <name type="scientific">Symbiodinium microadriaticum</name>
    <name type="common">Dinoflagellate</name>
    <name type="synonym">Zooxanthella microadriatica</name>
    <dbReference type="NCBI Taxonomy" id="2951"/>
    <lineage>
        <taxon>Eukaryota</taxon>
        <taxon>Sar</taxon>
        <taxon>Alveolata</taxon>
        <taxon>Dinophyceae</taxon>
        <taxon>Suessiales</taxon>
        <taxon>Symbiodiniaceae</taxon>
        <taxon>Symbiodinium</taxon>
    </lineage>
</organism>
<feature type="compositionally biased region" description="Basic and acidic residues" evidence="1">
    <location>
        <begin position="1232"/>
        <end position="1246"/>
    </location>
</feature>
<feature type="region of interest" description="Disordered" evidence="1">
    <location>
        <begin position="1569"/>
        <end position="1589"/>
    </location>
</feature>
<accession>A0A1Q9E153</accession>
<feature type="region of interest" description="Disordered" evidence="1">
    <location>
        <begin position="1521"/>
        <end position="1540"/>
    </location>
</feature>
<dbReference type="InterPro" id="IPR015915">
    <property type="entry name" value="Kelch-typ_b-propeller"/>
</dbReference>
<evidence type="ECO:0000313" key="3">
    <source>
        <dbReference type="Proteomes" id="UP000186817"/>
    </source>
</evidence>
<dbReference type="SUPFAM" id="SSF117281">
    <property type="entry name" value="Kelch motif"/>
    <property type="match status" value="1"/>
</dbReference>
<evidence type="ECO:0000313" key="2">
    <source>
        <dbReference type="EMBL" id="OLQ01156.1"/>
    </source>
</evidence>
<feature type="region of interest" description="Disordered" evidence="1">
    <location>
        <begin position="1232"/>
        <end position="1275"/>
    </location>
</feature>
<keyword evidence="3" id="KW-1185">Reference proteome</keyword>
<feature type="region of interest" description="Disordered" evidence="1">
    <location>
        <begin position="478"/>
        <end position="498"/>
    </location>
</feature>
<feature type="compositionally biased region" description="Basic and acidic residues" evidence="1">
    <location>
        <begin position="207"/>
        <end position="216"/>
    </location>
</feature>
<dbReference type="Proteomes" id="UP000186817">
    <property type="component" value="Unassembled WGS sequence"/>
</dbReference>
<evidence type="ECO:0000256" key="1">
    <source>
        <dbReference type="SAM" id="MobiDB-lite"/>
    </source>
</evidence>
<protein>
    <submittedName>
        <fullName evidence="2">Uncharacterized protein</fullName>
    </submittedName>
</protein>
<feature type="region of interest" description="Disordered" evidence="1">
    <location>
        <begin position="199"/>
        <end position="246"/>
    </location>
</feature>